<keyword evidence="1" id="KW-0282">Flagellum</keyword>
<organism evidence="1 2">
    <name type="scientific">Lasius niger</name>
    <name type="common">Black garden ant</name>
    <dbReference type="NCBI Taxonomy" id="67767"/>
    <lineage>
        <taxon>Eukaryota</taxon>
        <taxon>Metazoa</taxon>
        <taxon>Ecdysozoa</taxon>
        <taxon>Arthropoda</taxon>
        <taxon>Hexapoda</taxon>
        <taxon>Insecta</taxon>
        <taxon>Pterygota</taxon>
        <taxon>Neoptera</taxon>
        <taxon>Endopterygota</taxon>
        <taxon>Hymenoptera</taxon>
        <taxon>Apocrita</taxon>
        <taxon>Aculeata</taxon>
        <taxon>Formicoidea</taxon>
        <taxon>Formicidae</taxon>
        <taxon>Formicinae</taxon>
        <taxon>Lasius</taxon>
        <taxon>Lasius</taxon>
    </lineage>
</organism>
<evidence type="ECO:0000313" key="2">
    <source>
        <dbReference type="Proteomes" id="UP000036403"/>
    </source>
</evidence>
<keyword evidence="2" id="KW-1185">Reference proteome</keyword>
<dbReference type="Proteomes" id="UP000036403">
    <property type="component" value="Unassembled WGS sequence"/>
</dbReference>
<name>A0A0J7KQL2_LASNI</name>
<dbReference type="InterPro" id="IPR036691">
    <property type="entry name" value="Endo/exonu/phosph_ase_sf"/>
</dbReference>
<reference evidence="1 2" key="1">
    <citation type="submission" date="2015-04" db="EMBL/GenBank/DDBJ databases">
        <title>Lasius niger genome sequencing.</title>
        <authorList>
            <person name="Konorov E.A."/>
            <person name="Nikitin M.A."/>
            <person name="Kirill M.V."/>
            <person name="Chang P."/>
        </authorList>
    </citation>
    <scope>NUCLEOTIDE SEQUENCE [LARGE SCALE GENOMIC DNA]</scope>
    <source>
        <tissue evidence="1">Whole</tissue>
    </source>
</reference>
<dbReference type="Gene3D" id="3.60.10.10">
    <property type="entry name" value="Endonuclease/exonuclease/phosphatase"/>
    <property type="match status" value="1"/>
</dbReference>
<dbReference type="PaxDb" id="67767-A0A0J7KQL2"/>
<protein>
    <submittedName>
        <fullName evidence="1">Flagellar attachment zone protein 1-like protein</fullName>
    </submittedName>
</protein>
<dbReference type="EMBL" id="LBMM01004339">
    <property type="protein sequence ID" value="KMQ92549.1"/>
    <property type="molecule type" value="Genomic_DNA"/>
</dbReference>
<dbReference type="OrthoDB" id="7548126at2759"/>
<gene>
    <name evidence="1" type="ORF">RF55_7451</name>
</gene>
<comment type="caution">
    <text evidence="1">The sequence shown here is derived from an EMBL/GenBank/DDBJ whole genome shotgun (WGS) entry which is preliminary data.</text>
</comment>
<dbReference type="AlphaFoldDB" id="A0A0J7KQL2"/>
<proteinExistence type="predicted"/>
<sequence length="135" mass="15915">MILNGNGKREGGWTYIGEVRASVIDYVSNGKAIEEVKKIEEGNRTESDHVPLEMELEGTERKEKRKKEILEVERSIWTEEKIEQYNGRCEGWTSTQTENGKIWRELEKKVKNSITKVKKKIIPWKLGRREWHSKE</sequence>
<accession>A0A0J7KQL2</accession>
<keyword evidence="1" id="KW-0966">Cell projection</keyword>
<evidence type="ECO:0000313" key="1">
    <source>
        <dbReference type="EMBL" id="KMQ92549.1"/>
    </source>
</evidence>
<keyword evidence="1" id="KW-0969">Cilium</keyword>